<dbReference type="InterPro" id="IPR003171">
    <property type="entry name" value="Mehydrof_redctse-like"/>
</dbReference>
<dbReference type="Proteomes" id="UP001516351">
    <property type="component" value="Unassembled WGS sequence"/>
</dbReference>
<comment type="pathway">
    <text evidence="2 9">One-carbon metabolism; tetrahydrofolate interconversion.</text>
</comment>
<evidence type="ECO:0000256" key="9">
    <source>
        <dbReference type="RuleBase" id="RU003862"/>
    </source>
</evidence>
<comment type="caution">
    <text evidence="10">The sequence shown here is derived from an EMBL/GenBank/DDBJ whole genome shotgun (WGS) entry which is preliminary data.</text>
</comment>
<evidence type="ECO:0000256" key="5">
    <source>
        <dbReference type="ARBA" id="ARBA00022827"/>
    </source>
</evidence>
<gene>
    <name evidence="10" type="ORF">HW542_01120</name>
</gene>
<comment type="pathway">
    <text evidence="7">Amino-acid biosynthesis; L-methionine biosynthesis via de novo pathway.</text>
</comment>
<evidence type="ECO:0000313" key="10">
    <source>
        <dbReference type="EMBL" id="NVN45405.1"/>
    </source>
</evidence>
<dbReference type="RefSeq" id="WP_267311034.1">
    <property type="nucleotide sequence ID" value="NZ_JABXXV010000001.1"/>
</dbReference>
<proteinExistence type="inferred from homology"/>
<keyword evidence="11" id="KW-1185">Reference proteome</keyword>
<keyword evidence="6 9" id="KW-0560">Oxidoreductase</keyword>
<comment type="similarity">
    <text evidence="3 9">Belongs to the methylenetetrahydrofolate reductase family.</text>
</comment>
<evidence type="ECO:0000256" key="7">
    <source>
        <dbReference type="ARBA" id="ARBA00034478"/>
    </source>
</evidence>
<dbReference type="InterPro" id="IPR029041">
    <property type="entry name" value="FAD-linked_oxidoreductase-like"/>
</dbReference>
<evidence type="ECO:0000256" key="6">
    <source>
        <dbReference type="ARBA" id="ARBA00023002"/>
    </source>
</evidence>
<dbReference type="PANTHER" id="PTHR45754">
    <property type="entry name" value="METHYLENETETRAHYDROFOLATE REDUCTASE"/>
    <property type="match status" value="1"/>
</dbReference>
<name>A0ABX2P1Z1_9PROT</name>
<reference evidence="10 11" key="1">
    <citation type="submission" date="2020-06" db="EMBL/GenBank/DDBJ databases">
        <title>Synonyms of Asaia species.</title>
        <authorList>
            <person name="Sombolestani A."/>
        </authorList>
    </citation>
    <scope>NUCLEOTIDE SEQUENCE [LARGE SCALE GENOMIC DNA]</scope>
    <source>
        <strain evidence="10 11">LMG 27047</strain>
    </source>
</reference>
<dbReference type="CDD" id="cd00537">
    <property type="entry name" value="MTHFR"/>
    <property type="match status" value="1"/>
</dbReference>
<organism evidence="10 11">
    <name type="scientific">Asaia spathodeae</name>
    <dbReference type="NCBI Taxonomy" id="657016"/>
    <lineage>
        <taxon>Bacteria</taxon>
        <taxon>Pseudomonadati</taxon>
        <taxon>Pseudomonadota</taxon>
        <taxon>Alphaproteobacteria</taxon>
        <taxon>Acetobacterales</taxon>
        <taxon>Acetobacteraceae</taxon>
        <taxon>Asaia</taxon>
    </lineage>
</organism>
<evidence type="ECO:0000256" key="2">
    <source>
        <dbReference type="ARBA" id="ARBA00004777"/>
    </source>
</evidence>
<protein>
    <recommendedName>
        <fullName evidence="9">Methylenetetrahydrofolate reductase</fullName>
    </recommendedName>
</protein>
<sequence>MISEPISDWTARSTGSPPRVSFEFFPPRSGQATENLIDVAMRLARYTPEFMSITYGAGGAAQERTRVVASALRARVATPIAAHLTCVGATRREIDAVAEAFWQDGICSIVALRGDVPDGGAYIPHDEGYRDAAELVAGLRQAHDFEISVAAYPEPHPDSRGEKEDLAYLRRKWEAGATRALTQFFFEPEPFLRLRDRVAAAGIGIDLVPGILPVGTMAQTRKFAAQCGTTLPPWLERRFVGLDKDPVTTGMVSTALAASLCFELQREGVADFHFYTLNRAEPSIALCALLGRVPVAVEEAQA</sequence>
<evidence type="ECO:0000313" key="11">
    <source>
        <dbReference type="Proteomes" id="UP001516351"/>
    </source>
</evidence>
<comment type="catalytic activity">
    <reaction evidence="8">
        <text>(6S)-5-methyl-5,6,7,8-tetrahydrofolate + NAD(+) = (6R)-5,10-methylene-5,6,7,8-tetrahydrofolate + NADH + H(+)</text>
        <dbReference type="Rhea" id="RHEA:19821"/>
        <dbReference type="ChEBI" id="CHEBI:15378"/>
        <dbReference type="ChEBI" id="CHEBI:15636"/>
        <dbReference type="ChEBI" id="CHEBI:18608"/>
        <dbReference type="ChEBI" id="CHEBI:57540"/>
        <dbReference type="ChEBI" id="CHEBI:57945"/>
        <dbReference type="EC" id="1.5.1.54"/>
    </reaction>
    <physiologicalReaction direction="right-to-left" evidence="8">
        <dbReference type="Rhea" id="RHEA:19823"/>
    </physiologicalReaction>
</comment>
<accession>A0ABX2P1Z1</accession>
<evidence type="ECO:0000256" key="1">
    <source>
        <dbReference type="ARBA" id="ARBA00001974"/>
    </source>
</evidence>
<dbReference type="Pfam" id="PF02219">
    <property type="entry name" value="MTHFR"/>
    <property type="match status" value="1"/>
</dbReference>
<keyword evidence="4 9" id="KW-0285">Flavoprotein</keyword>
<evidence type="ECO:0000256" key="4">
    <source>
        <dbReference type="ARBA" id="ARBA00022630"/>
    </source>
</evidence>
<evidence type="ECO:0000256" key="3">
    <source>
        <dbReference type="ARBA" id="ARBA00006743"/>
    </source>
</evidence>
<evidence type="ECO:0000256" key="8">
    <source>
        <dbReference type="ARBA" id="ARBA00048628"/>
    </source>
</evidence>
<dbReference type="Gene3D" id="3.20.20.220">
    <property type="match status" value="1"/>
</dbReference>
<dbReference type="EMBL" id="JABXXV010000001">
    <property type="protein sequence ID" value="NVN45405.1"/>
    <property type="molecule type" value="Genomic_DNA"/>
</dbReference>
<comment type="cofactor">
    <cofactor evidence="1 9">
        <name>FAD</name>
        <dbReference type="ChEBI" id="CHEBI:57692"/>
    </cofactor>
</comment>
<dbReference type="SUPFAM" id="SSF51730">
    <property type="entry name" value="FAD-linked oxidoreductase"/>
    <property type="match status" value="1"/>
</dbReference>
<keyword evidence="5 9" id="KW-0274">FAD</keyword>
<dbReference type="PANTHER" id="PTHR45754:SF3">
    <property type="entry name" value="METHYLENETETRAHYDROFOLATE REDUCTASE (NADPH)"/>
    <property type="match status" value="1"/>
</dbReference>